<dbReference type="Pfam" id="PF02811">
    <property type="entry name" value="PHP"/>
    <property type="match status" value="1"/>
</dbReference>
<dbReference type="GO" id="GO:0042578">
    <property type="term" value="F:phosphoric ester hydrolase activity"/>
    <property type="evidence" value="ECO:0007669"/>
    <property type="project" value="TreeGrafter"/>
</dbReference>
<dbReference type="PANTHER" id="PTHR36928:SF1">
    <property type="entry name" value="PHOSPHATASE YCDX-RELATED"/>
    <property type="match status" value="1"/>
</dbReference>
<evidence type="ECO:0000313" key="2">
    <source>
        <dbReference type="EMBL" id="TEB04336.1"/>
    </source>
</evidence>
<keyword evidence="2" id="KW-0378">Hydrolase</keyword>
<sequence>MRSCGTIRFFADYHTHTTYSDGRGTPAENIQAASLKGLEVLAITDHGPKNIGTGVASPDTFLAIKEEVAELAGRFPAVKVLVGAEAAVTGRDGRLELPDHIIDQLDLLIAGLHPYYLPDSLGDALHFTLPNLVVRLNRSVWAKMRNTNTKALVGAVHHYPVSFTSHPGLMMPVDLDELARACAVRETSLEVNTGHNYNKEEIVHAAARWGAKLVVNSDAHFPATVGNLDEGSALLERLNFPAEMVINAVH</sequence>
<comment type="caution">
    <text evidence="2">The sequence shown here is derived from an EMBL/GenBank/DDBJ whole genome shotgun (WGS) entry which is preliminary data.</text>
</comment>
<dbReference type="InterPro" id="IPR004013">
    <property type="entry name" value="PHP_dom"/>
</dbReference>
<gene>
    <name evidence="2" type="primary">ycdX_2</name>
    <name evidence="2" type="ORF">Psch_04062</name>
</gene>
<organism evidence="2 3">
    <name type="scientific">Pelotomaculum schinkii</name>
    <dbReference type="NCBI Taxonomy" id="78350"/>
    <lineage>
        <taxon>Bacteria</taxon>
        <taxon>Bacillati</taxon>
        <taxon>Bacillota</taxon>
        <taxon>Clostridia</taxon>
        <taxon>Eubacteriales</taxon>
        <taxon>Desulfotomaculaceae</taxon>
        <taxon>Pelotomaculum</taxon>
    </lineage>
</organism>
<dbReference type="InterPro" id="IPR003141">
    <property type="entry name" value="Pol/His_phosphatase_N"/>
</dbReference>
<dbReference type="InterPro" id="IPR050243">
    <property type="entry name" value="PHP_phosphatase"/>
</dbReference>
<dbReference type="Gene3D" id="3.20.20.140">
    <property type="entry name" value="Metal-dependent hydrolases"/>
    <property type="match status" value="1"/>
</dbReference>
<dbReference type="GO" id="GO:0008270">
    <property type="term" value="F:zinc ion binding"/>
    <property type="evidence" value="ECO:0007669"/>
    <property type="project" value="TreeGrafter"/>
</dbReference>
<evidence type="ECO:0000259" key="1">
    <source>
        <dbReference type="SMART" id="SM00481"/>
    </source>
</evidence>
<dbReference type="SUPFAM" id="SSF89550">
    <property type="entry name" value="PHP domain-like"/>
    <property type="match status" value="1"/>
</dbReference>
<accession>A0A4Y7R6F0</accession>
<dbReference type="EMBL" id="QFGA01000004">
    <property type="protein sequence ID" value="TEB04336.1"/>
    <property type="molecule type" value="Genomic_DNA"/>
</dbReference>
<feature type="domain" description="Polymerase/histidinol phosphatase N-terminal" evidence="1">
    <location>
        <begin position="11"/>
        <end position="90"/>
    </location>
</feature>
<dbReference type="Proteomes" id="UP000298324">
    <property type="component" value="Unassembled WGS sequence"/>
</dbReference>
<dbReference type="PANTHER" id="PTHR36928">
    <property type="entry name" value="PHOSPHATASE YCDX-RELATED"/>
    <property type="match status" value="1"/>
</dbReference>
<keyword evidence="3" id="KW-1185">Reference proteome</keyword>
<reference evidence="2 3" key="1">
    <citation type="journal article" date="2018" name="Environ. Microbiol.">
        <title>Novel energy conservation strategies and behaviour of Pelotomaculum schinkii driving syntrophic propionate catabolism.</title>
        <authorList>
            <person name="Hidalgo-Ahumada C.A.P."/>
            <person name="Nobu M.K."/>
            <person name="Narihiro T."/>
            <person name="Tamaki H."/>
            <person name="Liu W.T."/>
            <person name="Kamagata Y."/>
            <person name="Stams A.J.M."/>
            <person name="Imachi H."/>
            <person name="Sousa D.Z."/>
        </authorList>
    </citation>
    <scope>NUCLEOTIDE SEQUENCE [LARGE SCALE GENOMIC DNA]</scope>
    <source>
        <strain evidence="2 3">HH</strain>
    </source>
</reference>
<proteinExistence type="predicted"/>
<dbReference type="AlphaFoldDB" id="A0A4Y7R6F0"/>
<protein>
    <submittedName>
        <fullName evidence="2">Putative phosphatase YcdX</fullName>
        <ecNumber evidence="2">3.1.3.-</ecNumber>
    </submittedName>
</protein>
<name>A0A4Y7R6F0_9FIRM</name>
<dbReference type="InterPro" id="IPR016195">
    <property type="entry name" value="Pol/histidinol_Pase-like"/>
</dbReference>
<dbReference type="RefSeq" id="WP_243124259.1">
    <property type="nucleotide sequence ID" value="NZ_QFGA01000004.1"/>
</dbReference>
<evidence type="ECO:0000313" key="3">
    <source>
        <dbReference type="Proteomes" id="UP000298324"/>
    </source>
</evidence>
<dbReference type="EC" id="3.1.3.-" evidence="2"/>
<dbReference type="SMART" id="SM00481">
    <property type="entry name" value="POLIIIAc"/>
    <property type="match status" value="1"/>
</dbReference>
<dbReference type="GO" id="GO:0005829">
    <property type="term" value="C:cytosol"/>
    <property type="evidence" value="ECO:0007669"/>
    <property type="project" value="TreeGrafter"/>
</dbReference>